<evidence type="ECO:0000313" key="2">
    <source>
        <dbReference type="Proteomes" id="UP000276133"/>
    </source>
</evidence>
<dbReference type="Proteomes" id="UP000276133">
    <property type="component" value="Unassembled WGS sequence"/>
</dbReference>
<sequence length="76" mass="9276">MQFTTNISFSLIEETLSKLKANNALVARKFTLIFYTTFEEEKWLRIYKCTRVKERFEIDSKYEKIFELTSKFFEQI</sequence>
<evidence type="ECO:0000313" key="1">
    <source>
        <dbReference type="EMBL" id="RNA17422.1"/>
    </source>
</evidence>
<gene>
    <name evidence="1" type="ORF">BpHYR1_026749</name>
</gene>
<protein>
    <submittedName>
        <fullName evidence="1">Uncharacterized protein</fullName>
    </submittedName>
</protein>
<keyword evidence="2" id="KW-1185">Reference proteome</keyword>
<reference evidence="1 2" key="1">
    <citation type="journal article" date="2018" name="Sci. Rep.">
        <title>Genomic signatures of local adaptation to the degree of environmental predictability in rotifers.</title>
        <authorList>
            <person name="Franch-Gras L."/>
            <person name="Hahn C."/>
            <person name="Garcia-Roger E.M."/>
            <person name="Carmona M.J."/>
            <person name="Serra M."/>
            <person name="Gomez A."/>
        </authorList>
    </citation>
    <scope>NUCLEOTIDE SEQUENCE [LARGE SCALE GENOMIC DNA]</scope>
    <source>
        <strain evidence="1">HYR1</strain>
    </source>
</reference>
<dbReference type="EMBL" id="REGN01004459">
    <property type="protein sequence ID" value="RNA17422.1"/>
    <property type="molecule type" value="Genomic_DNA"/>
</dbReference>
<name>A0A3M7R1E9_BRAPC</name>
<comment type="caution">
    <text evidence="1">The sequence shown here is derived from an EMBL/GenBank/DDBJ whole genome shotgun (WGS) entry which is preliminary data.</text>
</comment>
<accession>A0A3M7R1E9</accession>
<proteinExistence type="predicted"/>
<organism evidence="1 2">
    <name type="scientific">Brachionus plicatilis</name>
    <name type="common">Marine rotifer</name>
    <name type="synonym">Brachionus muelleri</name>
    <dbReference type="NCBI Taxonomy" id="10195"/>
    <lineage>
        <taxon>Eukaryota</taxon>
        <taxon>Metazoa</taxon>
        <taxon>Spiralia</taxon>
        <taxon>Gnathifera</taxon>
        <taxon>Rotifera</taxon>
        <taxon>Eurotatoria</taxon>
        <taxon>Monogononta</taxon>
        <taxon>Pseudotrocha</taxon>
        <taxon>Ploima</taxon>
        <taxon>Brachionidae</taxon>
        <taxon>Brachionus</taxon>
    </lineage>
</organism>
<dbReference type="AlphaFoldDB" id="A0A3M7R1E9"/>